<sequence length="153" mass="17541">MACPFEFIKLDPEVVQSELSIILVSEAFLWGPSCQHGMKHKTTSDGCRVEAWNNDGCIEQDCSGAKLERGFRALIRFVRICSNSNGEVEDNLPIIVMCNATKFLYQDLVRNENMVQAFTQFHLWFIFILSPRAHFFNSQPNLTRDIQILRQGP</sequence>
<protein>
    <submittedName>
        <fullName evidence="1">Uncharacterized protein</fullName>
    </submittedName>
</protein>
<evidence type="ECO:0000313" key="2">
    <source>
        <dbReference type="Proteomes" id="UP000623129"/>
    </source>
</evidence>
<gene>
    <name evidence="1" type="ORF">FCM35_KLT10453</name>
</gene>
<evidence type="ECO:0000313" key="1">
    <source>
        <dbReference type="EMBL" id="KAF3325382.1"/>
    </source>
</evidence>
<organism evidence="1 2">
    <name type="scientific">Carex littledalei</name>
    <dbReference type="NCBI Taxonomy" id="544730"/>
    <lineage>
        <taxon>Eukaryota</taxon>
        <taxon>Viridiplantae</taxon>
        <taxon>Streptophyta</taxon>
        <taxon>Embryophyta</taxon>
        <taxon>Tracheophyta</taxon>
        <taxon>Spermatophyta</taxon>
        <taxon>Magnoliopsida</taxon>
        <taxon>Liliopsida</taxon>
        <taxon>Poales</taxon>
        <taxon>Cyperaceae</taxon>
        <taxon>Cyperoideae</taxon>
        <taxon>Cariceae</taxon>
        <taxon>Carex</taxon>
        <taxon>Carex subgen. Euthyceras</taxon>
    </lineage>
</organism>
<dbReference type="AlphaFoldDB" id="A0A833QTK3"/>
<name>A0A833QTK3_9POAL</name>
<proteinExistence type="predicted"/>
<comment type="caution">
    <text evidence="1">The sequence shown here is derived from an EMBL/GenBank/DDBJ whole genome shotgun (WGS) entry which is preliminary data.</text>
</comment>
<accession>A0A833QTK3</accession>
<keyword evidence="2" id="KW-1185">Reference proteome</keyword>
<reference evidence="1" key="1">
    <citation type="submission" date="2020-01" db="EMBL/GenBank/DDBJ databases">
        <title>Genome sequence of Kobresia littledalei, the first chromosome-level genome in the family Cyperaceae.</title>
        <authorList>
            <person name="Qu G."/>
        </authorList>
    </citation>
    <scope>NUCLEOTIDE SEQUENCE</scope>
    <source>
        <strain evidence="1">C.B.Clarke</strain>
        <tissue evidence="1">Leaf</tissue>
    </source>
</reference>
<dbReference type="Proteomes" id="UP000623129">
    <property type="component" value="Unassembled WGS sequence"/>
</dbReference>
<dbReference type="EMBL" id="SWLB01000020">
    <property type="protein sequence ID" value="KAF3325382.1"/>
    <property type="molecule type" value="Genomic_DNA"/>
</dbReference>